<dbReference type="AlphaFoldDB" id="A0ABD3CSH2"/>
<dbReference type="PANTHER" id="PTHR36005">
    <property type="entry name" value="DNA LIGASE-LIKE PROTEIN"/>
    <property type="match status" value="1"/>
</dbReference>
<dbReference type="Proteomes" id="UP001632038">
    <property type="component" value="Unassembled WGS sequence"/>
</dbReference>
<evidence type="ECO:0000313" key="3">
    <source>
        <dbReference type="Proteomes" id="UP001632038"/>
    </source>
</evidence>
<name>A0ABD3CSH2_9LAMI</name>
<evidence type="ECO:0000313" key="2">
    <source>
        <dbReference type="EMBL" id="KAL3632044.1"/>
    </source>
</evidence>
<feature type="region of interest" description="Disordered" evidence="1">
    <location>
        <begin position="1"/>
        <end position="21"/>
    </location>
</feature>
<protein>
    <submittedName>
        <fullName evidence="2">Uncharacterized protein</fullName>
    </submittedName>
</protein>
<organism evidence="2 3">
    <name type="scientific">Castilleja foliolosa</name>
    <dbReference type="NCBI Taxonomy" id="1961234"/>
    <lineage>
        <taxon>Eukaryota</taxon>
        <taxon>Viridiplantae</taxon>
        <taxon>Streptophyta</taxon>
        <taxon>Embryophyta</taxon>
        <taxon>Tracheophyta</taxon>
        <taxon>Spermatophyta</taxon>
        <taxon>Magnoliopsida</taxon>
        <taxon>eudicotyledons</taxon>
        <taxon>Gunneridae</taxon>
        <taxon>Pentapetalae</taxon>
        <taxon>asterids</taxon>
        <taxon>lamiids</taxon>
        <taxon>Lamiales</taxon>
        <taxon>Orobanchaceae</taxon>
        <taxon>Pedicularideae</taxon>
        <taxon>Castillejinae</taxon>
        <taxon>Castilleja</taxon>
    </lineage>
</organism>
<proteinExistence type="predicted"/>
<reference evidence="3" key="1">
    <citation type="journal article" date="2024" name="IScience">
        <title>Strigolactones Initiate the Formation of Haustorium-like Structures in Castilleja.</title>
        <authorList>
            <person name="Buerger M."/>
            <person name="Peterson D."/>
            <person name="Chory J."/>
        </authorList>
    </citation>
    <scope>NUCLEOTIDE SEQUENCE [LARGE SCALE GENOMIC DNA]</scope>
</reference>
<sequence>MTSAIQSGGDETSRTAEGSSALSLEQGIRAMALRAFSSSAKQERKAYLNELHAESQRLLRETREASFKPIAVVQKPISSVVEKIRKRKLEISKKAMVVNSYGFDGSRSLKDRQKDLDIPYEDKT</sequence>
<dbReference type="EMBL" id="JAVIJP010000032">
    <property type="protein sequence ID" value="KAL3632044.1"/>
    <property type="molecule type" value="Genomic_DNA"/>
</dbReference>
<evidence type="ECO:0000256" key="1">
    <source>
        <dbReference type="SAM" id="MobiDB-lite"/>
    </source>
</evidence>
<accession>A0ABD3CSH2</accession>
<keyword evidence="3" id="KW-1185">Reference proteome</keyword>
<comment type="caution">
    <text evidence="2">The sequence shown here is derived from an EMBL/GenBank/DDBJ whole genome shotgun (WGS) entry which is preliminary data.</text>
</comment>
<gene>
    <name evidence="2" type="ORF">CASFOL_025028</name>
</gene>
<dbReference type="PANTHER" id="PTHR36005:SF1">
    <property type="entry name" value="DNA LIGASE-LIKE PROTEIN"/>
    <property type="match status" value="1"/>
</dbReference>